<dbReference type="PANTHER" id="PTHR46347">
    <property type="entry name" value="RING/FYVE/PHD ZINC FINGER SUPERFAMILY PROTEIN"/>
    <property type="match status" value="1"/>
</dbReference>
<feature type="transmembrane region" description="Helical" evidence="1">
    <location>
        <begin position="155"/>
        <end position="176"/>
    </location>
</feature>
<evidence type="ECO:0000313" key="3">
    <source>
        <dbReference type="Proteomes" id="UP000481153"/>
    </source>
</evidence>
<dbReference type="PANTHER" id="PTHR46347:SF1">
    <property type="entry name" value="RING_FYVE_PHD ZINC FINGER SUPERFAMILY PROTEIN"/>
    <property type="match status" value="1"/>
</dbReference>
<name>A0A6G0WG79_9STRA</name>
<evidence type="ECO:0008006" key="4">
    <source>
        <dbReference type="Google" id="ProtNLM"/>
    </source>
</evidence>
<comment type="caution">
    <text evidence="2">The sequence shown here is derived from an EMBL/GenBank/DDBJ whole genome shotgun (WGS) entry which is preliminary data.</text>
</comment>
<sequence length="274" mass="30768">MAPTPDYHSVENGGQITPAMVATQPSDVTALCFVCNKPQGTIEVLATELIAPCSCQIYIHRACLDKKRCTAIAIHSMTECQTCHVKYELEPIAFVDPNVLKKKIDRAKLWRGLVLLLVVVLSSWFLTNSGKPKEHRGQGSSINNTIYRWFDSTKIPYFVLFALLNSVGAAVVISLFHCSRSCWPQGCSSYGYYCLKESLANKSRGRKVVFDIVCFVIFLLVLFALGFLVVNFVILYFVIIGMAACAFDWQRQVRIRQLQVQQTCVRNLKPLAMV</sequence>
<accession>A0A6G0WG79</accession>
<proteinExistence type="predicted"/>
<dbReference type="VEuPathDB" id="FungiDB:AeMF1_010728"/>
<keyword evidence="1" id="KW-1133">Transmembrane helix</keyword>
<feature type="transmembrane region" description="Helical" evidence="1">
    <location>
        <begin position="208"/>
        <end position="227"/>
    </location>
</feature>
<dbReference type="EMBL" id="VJMJ01000226">
    <property type="protein sequence ID" value="KAF0726088.1"/>
    <property type="molecule type" value="Genomic_DNA"/>
</dbReference>
<keyword evidence="1" id="KW-0812">Transmembrane</keyword>
<feature type="transmembrane region" description="Helical" evidence="1">
    <location>
        <begin position="109"/>
        <end position="126"/>
    </location>
</feature>
<reference evidence="2 3" key="1">
    <citation type="submission" date="2019-07" db="EMBL/GenBank/DDBJ databases">
        <title>Genomics analysis of Aphanomyces spp. identifies a new class of oomycete effector associated with host adaptation.</title>
        <authorList>
            <person name="Gaulin E."/>
        </authorList>
    </citation>
    <scope>NUCLEOTIDE SEQUENCE [LARGE SCALE GENOMIC DNA]</scope>
    <source>
        <strain evidence="2 3">ATCC 201684</strain>
    </source>
</reference>
<gene>
    <name evidence="2" type="ORF">Ae201684_015601</name>
</gene>
<organism evidence="2 3">
    <name type="scientific">Aphanomyces euteiches</name>
    <dbReference type="NCBI Taxonomy" id="100861"/>
    <lineage>
        <taxon>Eukaryota</taxon>
        <taxon>Sar</taxon>
        <taxon>Stramenopiles</taxon>
        <taxon>Oomycota</taxon>
        <taxon>Saprolegniomycetes</taxon>
        <taxon>Saprolegniales</taxon>
        <taxon>Verrucalvaceae</taxon>
        <taxon>Aphanomyces</taxon>
    </lineage>
</organism>
<keyword evidence="1" id="KW-0472">Membrane</keyword>
<dbReference type="AlphaFoldDB" id="A0A6G0WG79"/>
<protein>
    <recommendedName>
        <fullName evidence="4">RING-CH-type domain-containing protein</fullName>
    </recommendedName>
</protein>
<keyword evidence="3" id="KW-1185">Reference proteome</keyword>
<dbReference type="Proteomes" id="UP000481153">
    <property type="component" value="Unassembled WGS sequence"/>
</dbReference>
<evidence type="ECO:0000256" key="1">
    <source>
        <dbReference type="SAM" id="Phobius"/>
    </source>
</evidence>
<evidence type="ECO:0000313" key="2">
    <source>
        <dbReference type="EMBL" id="KAF0726088.1"/>
    </source>
</evidence>